<evidence type="ECO:0000313" key="2">
    <source>
        <dbReference type="Proteomes" id="UP000316371"/>
    </source>
</evidence>
<dbReference type="AlphaFoldDB" id="A0A553E339"/>
<protein>
    <submittedName>
        <fullName evidence="1">Uncharacterized protein</fullName>
    </submittedName>
</protein>
<accession>A0A553E339</accession>
<sequence>MELYYFKNDITKGTMIIDIKNNLIYHFDENRNRKEHRAISTSFSQIEVLNDGRILVLENYYKYENGHKSNLYCLNQNIEIEWFLSSIIVEDRVDNYVGFTTNGNQFFANTWNCFRVEIDIENGGIINKQFTK</sequence>
<evidence type="ECO:0000313" key="1">
    <source>
        <dbReference type="EMBL" id="TRX39459.1"/>
    </source>
</evidence>
<gene>
    <name evidence="1" type="ORF">FNW21_09200</name>
</gene>
<proteinExistence type="predicted"/>
<organism evidence="1 2">
    <name type="scientific">Flavobacterium restrictum</name>
    <dbReference type="NCBI Taxonomy" id="2594428"/>
    <lineage>
        <taxon>Bacteria</taxon>
        <taxon>Pseudomonadati</taxon>
        <taxon>Bacteroidota</taxon>
        <taxon>Flavobacteriia</taxon>
        <taxon>Flavobacteriales</taxon>
        <taxon>Flavobacteriaceae</taxon>
        <taxon>Flavobacterium</taxon>
    </lineage>
</organism>
<name>A0A553E339_9FLAO</name>
<dbReference type="EMBL" id="VJZT01000008">
    <property type="protein sequence ID" value="TRX39459.1"/>
    <property type="molecule type" value="Genomic_DNA"/>
</dbReference>
<dbReference type="Proteomes" id="UP000316371">
    <property type="component" value="Unassembled WGS sequence"/>
</dbReference>
<reference evidence="1 2" key="1">
    <citation type="submission" date="2019-07" db="EMBL/GenBank/DDBJ databases">
        <title>Novel species of Flavobacterium.</title>
        <authorList>
            <person name="Liu Q."/>
            <person name="Xin Y.-H."/>
        </authorList>
    </citation>
    <scope>NUCLEOTIDE SEQUENCE [LARGE SCALE GENOMIC DNA]</scope>
    <source>
        <strain evidence="1 2">LB1R34</strain>
    </source>
</reference>
<keyword evidence="2" id="KW-1185">Reference proteome</keyword>
<dbReference type="Pfam" id="PF25857">
    <property type="entry name" value="DUF7957"/>
    <property type="match status" value="1"/>
</dbReference>
<dbReference type="RefSeq" id="WP_144256449.1">
    <property type="nucleotide sequence ID" value="NZ_VJZT01000008.1"/>
</dbReference>
<dbReference type="OrthoDB" id="1493400at2"/>
<comment type="caution">
    <text evidence="1">The sequence shown here is derived from an EMBL/GenBank/DDBJ whole genome shotgun (WGS) entry which is preliminary data.</text>
</comment>
<dbReference type="InterPro" id="IPR058263">
    <property type="entry name" value="DUF7957"/>
</dbReference>